<proteinExistence type="predicted"/>
<accession>A0A2G9GA32</accession>
<organism evidence="3 4">
    <name type="scientific">Handroanthus impetiginosus</name>
    <dbReference type="NCBI Taxonomy" id="429701"/>
    <lineage>
        <taxon>Eukaryota</taxon>
        <taxon>Viridiplantae</taxon>
        <taxon>Streptophyta</taxon>
        <taxon>Embryophyta</taxon>
        <taxon>Tracheophyta</taxon>
        <taxon>Spermatophyta</taxon>
        <taxon>Magnoliopsida</taxon>
        <taxon>eudicotyledons</taxon>
        <taxon>Gunneridae</taxon>
        <taxon>Pentapetalae</taxon>
        <taxon>asterids</taxon>
        <taxon>lamiids</taxon>
        <taxon>Lamiales</taxon>
        <taxon>Bignoniaceae</taxon>
        <taxon>Crescentiina</taxon>
        <taxon>Tabebuia alliance</taxon>
        <taxon>Handroanthus</taxon>
    </lineage>
</organism>
<protein>
    <recommendedName>
        <fullName evidence="2">VQ domain-containing protein</fullName>
    </recommendedName>
</protein>
<dbReference type="InterPro" id="IPR008889">
    <property type="entry name" value="VQ"/>
</dbReference>
<feature type="region of interest" description="Disordered" evidence="1">
    <location>
        <begin position="81"/>
        <end position="134"/>
    </location>
</feature>
<evidence type="ECO:0000259" key="2">
    <source>
        <dbReference type="Pfam" id="PF05678"/>
    </source>
</evidence>
<dbReference type="EMBL" id="NKXS01006076">
    <property type="protein sequence ID" value="PIN02082.1"/>
    <property type="molecule type" value="Genomic_DNA"/>
</dbReference>
<feature type="compositionally biased region" description="Low complexity" evidence="1">
    <location>
        <begin position="1"/>
        <end position="15"/>
    </location>
</feature>
<dbReference type="Proteomes" id="UP000231279">
    <property type="component" value="Unassembled WGS sequence"/>
</dbReference>
<feature type="compositionally biased region" description="Polar residues" evidence="1">
    <location>
        <begin position="87"/>
        <end position="98"/>
    </location>
</feature>
<feature type="compositionally biased region" description="Basic residues" evidence="1">
    <location>
        <begin position="122"/>
        <end position="131"/>
    </location>
</feature>
<dbReference type="Pfam" id="PF05678">
    <property type="entry name" value="VQ"/>
    <property type="match status" value="1"/>
</dbReference>
<dbReference type="AlphaFoldDB" id="A0A2G9GA32"/>
<dbReference type="PANTHER" id="PTHR33179">
    <property type="entry name" value="VQ MOTIF-CONTAINING PROTEIN"/>
    <property type="match status" value="1"/>
</dbReference>
<reference evidence="4" key="1">
    <citation type="journal article" date="2018" name="Gigascience">
        <title>Genome assembly of the Pink Ipe (Handroanthus impetiginosus, Bignoniaceae), a highly valued, ecologically keystone Neotropical timber forest tree.</title>
        <authorList>
            <person name="Silva-Junior O.B."/>
            <person name="Grattapaglia D."/>
            <person name="Novaes E."/>
            <person name="Collevatti R.G."/>
        </authorList>
    </citation>
    <scope>NUCLEOTIDE SEQUENCE [LARGE SCALE GENOMIC DNA]</scope>
    <source>
        <strain evidence="4">cv. UFG-1</strain>
    </source>
</reference>
<dbReference type="OrthoDB" id="780193at2759"/>
<dbReference type="PANTHER" id="PTHR33179:SF4">
    <property type="entry name" value="VQ MOTIF-CONTAINING PROTEIN"/>
    <property type="match status" value="1"/>
</dbReference>
<comment type="caution">
    <text evidence="3">The sequence shown here is derived from an EMBL/GenBank/DDBJ whole genome shotgun (WGS) entry which is preliminary data.</text>
</comment>
<keyword evidence="4" id="KW-1185">Reference proteome</keyword>
<evidence type="ECO:0000313" key="3">
    <source>
        <dbReference type="EMBL" id="PIN02082.1"/>
    </source>
</evidence>
<dbReference type="InterPro" id="IPR039609">
    <property type="entry name" value="VQ_15/22"/>
</dbReference>
<name>A0A2G9GA32_9LAMI</name>
<feature type="region of interest" description="Disordered" evidence="1">
    <location>
        <begin position="1"/>
        <end position="28"/>
    </location>
</feature>
<feature type="domain" description="VQ" evidence="2">
    <location>
        <begin position="132"/>
        <end position="159"/>
    </location>
</feature>
<sequence length="235" mass="25863">MDSGNSGSLQSSSGGDDQEFESSSSISSFLNPSTHFNSISAPNPPFDFPHQNPTLFDPQYSINNHNDLFWSRGLLRSEPINHPNFGNLATPSQPSSSAHPRAEGGARGGAAPVQPQSNVIKNPKKRTRASRRAPTTVLTTDTTNFRQMVQEFTGIPAAPFSGSPYSRRLDLFLLLFFLPFSSSPFLPNPKQTNKKHPSSQLIHLSRPFFLPPLSWALKPFPSLTKPIIHRSSKLL</sequence>
<evidence type="ECO:0000313" key="4">
    <source>
        <dbReference type="Proteomes" id="UP000231279"/>
    </source>
</evidence>
<dbReference type="STRING" id="429701.A0A2G9GA32"/>
<evidence type="ECO:0000256" key="1">
    <source>
        <dbReference type="SAM" id="MobiDB-lite"/>
    </source>
</evidence>
<gene>
    <name evidence="3" type="ORF">CDL12_25413</name>
</gene>